<reference evidence="1" key="1">
    <citation type="submission" date="2023-10" db="EMBL/GenBank/DDBJ databases">
        <authorList>
            <person name="Noh H."/>
        </authorList>
    </citation>
    <scope>NUCLEOTIDE SEQUENCE</scope>
    <source>
        <strain evidence="1">DUCC4014</strain>
    </source>
</reference>
<dbReference type="EMBL" id="CP086717">
    <property type="protein sequence ID" value="WOO81734.1"/>
    <property type="molecule type" value="Genomic_DNA"/>
</dbReference>
<evidence type="ECO:0000313" key="1">
    <source>
        <dbReference type="EMBL" id="WOO81734.1"/>
    </source>
</evidence>
<organism evidence="1 2">
    <name type="scientific">Vanrija pseudolonga</name>
    <dbReference type="NCBI Taxonomy" id="143232"/>
    <lineage>
        <taxon>Eukaryota</taxon>
        <taxon>Fungi</taxon>
        <taxon>Dikarya</taxon>
        <taxon>Basidiomycota</taxon>
        <taxon>Agaricomycotina</taxon>
        <taxon>Tremellomycetes</taxon>
        <taxon>Trichosporonales</taxon>
        <taxon>Trichosporonaceae</taxon>
        <taxon>Vanrija</taxon>
    </lineage>
</organism>
<evidence type="ECO:0000313" key="2">
    <source>
        <dbReference type="Proteomes" id="UP000827549"/>
    </source>
</evidence>
<dbReference type="GeneID" id="87808484"/>
<dbReference type="RefSeq" id="XP_062627766.1">
    <property type="nucleotide sequence ID" value="XM_062771782.1"/>
</dbReference>
<protein>
    <recommendedName>
        <fullName evidence="3">F-box domain-containing protein</fullName>
    </recommendedName>
</protein>
<proteinExistence type="predicted"/>
<evidence type="ECO:0008006" key="3">
    <source>
        <dbReference type="Google" id="ProtNLM"/>
    </source>
</evidence>
<keyword evidence="2" id="KW-1185">Reference proteome</keyword>
<gene>
    <name evidence="1" type="ORF">LOC62_04G005255</name>
</gene>
<name>A0AAF1BM71_9TREE</name>
<accession>A0AAF1BM71</accession>
<dbReference type="Proteomes" id="UP000827549">
    <property type="component" value="Chromosome 4"/>
</dbReference>
<sequence length="287" mass="32389">MATIDHAYYPDIIDKIILNAPPETLTLFRATSRAFRDRIDALLAHVQMRRKIAPDSRSTMYFTSRLDPSRHLPFIPAVVRVLELSSDYDPGTREPERMVAQFTRLHTLRRLLVRGAPCPRAPVVVDILRLTGNTGSEVACHTSSLTRRHVIHAVMESVSLGVHLEFERDKRSPWLNPKDTPPRDYVLVYHFIDGIQDNLHTSMTAINFVIDLCYLVCDAGGSMTVVGAESRLMPGLVRQIGHVVNTIARDAMSDFDASELPTVRFLGLDDWRAELGDRCELEGYPEL</sequence>
<dbReference type="AlphaFoldDB" id="A0AAF1BM71"/>